<proteinExistence type="predicted"/>
<organism evidence="1 2">
    <name type="scientific">Cetraspora pellucida</name>
    <dbReference type="NCBI Taxonomy" id="1433469"/>
    <lineage>
        <taxon>Eukaryota</taxon>
        <taxon>Fungi</taxon>
        <taxon>Fungi incertae sedis</taxon>
        <taxon>Mucoromycota</taxon>
        <taxon>Glomeromycotina</taxon>
        <taxon>Glomeromycetes</taxon>
        <taxon>Diversisporales</taxon>
        <taxon>Gigasporaceae</taxon>
        <taxon>Cetraspora</taxon>
    </lineage>
</organism>
<name>A0ACA9QDW0_9GLOM</name>
<gene>
    <name evidence="1" type="ORF">SPELUC_LOCUS14248</name>
</gene>
<comment type="caution">
    <text evidence="1">The sequence shown here is derived from an EMBL/GenBank/DDBJ whole genome shotgun (WGS) entry which is preliminary data.</text>
</comment>
<feature type="non-terminal residue" evidence="1">
    <location>
        <position position="1"/>
    </location>
</feature>
<sequence length="120" mass="13724">RRIVLEDILKRIFAQFSPAIMNAAQLKELIKSMTKSFEDAAKDIVKGKGSGSKETNYVKVRSFSGSDDEDPIEWFDDFERAAEANNWTDERKLKIASGYLKGLAAEWYKDNRSVIEKWLG</sequence>
<reference evidence="1" key="1">
    <citation type="submission" date="2021-06" db="EMBL/GenBank/DDBJ databases">
        <authorList>
            <person name="Kallberg Y."/>
            <person name="Tangrot J."/>
            <person name="Rosling A."/>
        </authorList>
    </citation>
    <scope>NUCLEOTIDE SEQUENCE</scope>
    <source>
        <strain evidence="1">28 12/20/2015</strain>
    </source>
</reference>
<keyword evidence="2" id="KW-1185">Reference proteome</keyword>
<evidence type="ECO:0000313" key="2">
    <source>
        <dbReference type="Proteomes" id="UP000789366"/>
    </source>
</evidence>
<evidence type="ECO:0000313" key="1">
    <source>
        <dbReference type="EMBL" id="CAG8747670.1"/>
    </source>
</evidence>
<dbReference type="Proteomes" id="UP000789366">
    <property type="component" value="Unassembled WGS sequence"/>
</dbReference>
<dbReference type="EMBL" id="CAJVPW010041141">
    <property type="protein sequence ID" value="CAG8747670.1"/>
    <property type="molecule type" value="Genomic_DNA"/>
</dbReference>
<protein>
    <submittedName>
        <fullName evidence="1">8989_t:CDS:1</fullName>
    </submittedName>
</protein>
<accession>A0ACA9QDW0</accession>